<dbReference type="EMBL" id="DF820465">
    <property type="protein sequence ID" value="GAK57330.1"/>
    <property type="molecule type" value="Genomic_DNA"/>
</dbReference>
<sequence>MPECSEISIKDLSTLLRGIGYQIVRKQCTHLRVEKTTKIGMHRMTIPNLSPLASGTLNDILTTVSLWNHISKTDLLEMLKK</sequence>
<dbReference type="Gene3D" id="3.30.920.30">
    <property type="entry name" value="Hypothetical protein"/>
    <property type="match status" value="1"/>
</dbReference>
<evidence type="ECO:0000313" key="2">
    <source>
        <dbReference type="Proteomes" id="UP000030661"/>
    </source>
</evidence>
<proteinExistence type="predicted"/>
<dbReference type="InterPro" id="IPR038570">
    <property type="entry name" value="HicA_sf"/>
</dbReference>
<protein>
    <recommendedName>
        <fullName evidence="3">YcfA family protein</fullName>
    </recommendedName>
</protein>
<dbReference type="eggNOG" id="COG1724">
    <property type="taxonomic scope" value="Bacteria"/>
</dbReference>
<dbReference type="HOGENOM" id="CLU_164851_6_2_0"/>
<keyword evidence="2" id="KW-1185">Reference proteome</keyword>
<dbReference type="STRING" id="1499967.U27_04295"/>
<accession>A0A081BYC5</accession>
<name>A0A081BYC5_VECG1</name>
<reference evidence="1" key="1">
    <citation type="journal article" date="2015" name="PeerJ">
        <title>First genomic representation of candidate bacterial phylum KSB3 points to enhanced environmental sensing as a trigger of wastewater bulking.</title>
        <authorList>
            <person name="Sekiguchi Y."/>
            <person name="Ohashi A."/>
            <person name="Parks D.H."/>
            <person name="Yamauchi T."/>
            <person name="Tyson G.W."/>
            <person name="Hugenholtz P."/>
        </authorList>
    </citation>
    <scope>NUCLEOTIDE SEQUENCE [LARGE SCALE GENOMIC DNA]</scope>
</reference>
<gene>
    <name evidence="1" type="ORF">U27_04295</name>
</gene>
<dbReference type="AlphaFoldDB" id="A0A081BYC5"/>
<evidence type="ECO:0008006" key="3">
    <source>
        <dbReference type="Google" id="ProtNLM"/>
    </source>
</evidence>
<dbReference type="Proteomes" id="UP000030661">
    <property type="component" value="Unassembled WGS sequence"/>
</dbReference>
<organism evidence="1">
    <name type="scientific">Vecturithrix granuli</name>
    <dbReference type="NCBI Taxonomy" id="1499967"/>
    <lineage>
        <taxon>Bacteria</taxon>
        <taxon>Candidatus Moduliflexota</taxon>
        <taxon>Candidatus Vecturitrichia</taxon>
        <taxon>Candidatus Vecturitrichales</taxon>
        <taxon>Candidatus Vecturitrichaceae</taxon>
        <taxon>Candidatus Vecturithrix</taxon>
    </lineage>
</organism>
<evidence type="ECO:0000313" key="1">
    <source>
        <dbReference type="EMBL" id="GAK57330.1"/>
    </source>
</evidence>